<organism evidence="1 2">
    <name type="scientific">Streptomyces kanasensis</name>
    <dbReference type="NCBI Taxonomy" id="936756"/>
    <lineage>
        <taxon>Bacteria</taxon>
        <taxon>Bacillati</taxon>
        <taxon>Actinomycetota</taxon>
        <taxon>Actinomycetes</taxon>
        <taxon>Kitasatosporales</taxon>
        <taxon>Streptomycetaceae</taxon>
        <taxon>Streptomyces</taxon>
    </lineage>
</organism>
<evidence type="ECO:0000313" key="1">
    <source>
        <dbReference type="EMBL" id="KUH38177.1"/>
    </source>
</evidence>
<dbReference type="Proteomes" id="UP000054011">
    <property type="component" value="Unassembled WGS sequence"/>
</dbReference>
<reference evidence="1 2" key="1">
    <citation type="submission" date="2015-11" db="EMBL/GenBank/DDBJ databases">
        <title>Genome-wide analysis reveals the secondary metabolome in Streptomyces kanasensis ZX01.</title>
        <authorList>
            <person name="Zhang G."/>
            <person name="Han L."/>
            <person name="Feng J."/>
            <person name="Zhang X."/>
        </authorList>
    </citation>
    <scope>NUCLEOTIDE SEQUENCE [LARGE SCALE GENOMIC DNA]</scope>
    <source>
        <strain evidence="1 2">ZX01</strain>
    </source>
</reference>
<keyword evidence="2" id="KW-1185">Reference proteome</keyword>
<comment type="caution">
    <text evidence="1">The sequence shown here is derived from an EMBL/GenBank/DDBJ whole genome shotgun (WGS) entry which is preliminary data.</text>
</comment>
<protein>
    <submittedName>
        <fullName evidence="1">Uncharacterized protein</fullName>
    </submittedName>
</protein>
<gene>
    <name evidence="1" type="ORF">ATE80_13960</name>
</gene>
<evidence type="ECO:0000313" key="2">
    <source>
        <dbReference type="Proteomes" id="UP000054011"/>
    </source>
</evidence>
<dbReference type="EMBL" id="LNSV01000030">
    <property type="protein sequence ID" value="KUH38177.1"/>
    <property type="molecule type" value="Genomic_DNA"/>
</dbReference>
<proteinExistence type="predicted"/>
<name>A0A100Y5T6_9ACTN</name>
<dbReference type="AlphaFoldDB" id="A0A100Y5T6"/>
<sequence length="132" mass="13624">MLRMYAIHIRLDSPGQHGVALDIGAVAQELQRIPGCTVEHFYAHRPPAVAETGPSGAGGVLYVLGGSLEVAGNGALAAVRRVLDGVPASAALETPAHRWVTGLCDATVRVGFDRHRGAAPAGAGERQESLPS</sequence>
<accession>A0A100Y5T6</accession>